<dbReference type="CDD" id="cd11059">
    <property type="entry name" value="CYP_fungal"/>
    <property type="match status" value="1"/>
</dbReference>
<dbReference type="InterPro" id="IPR001128">
    <property type="entry name" value="Cyt_P450"/>
</dbReference>
<organism evidence="8 9">
    <name type="scientific">Pseudopithomyces chartarum</name>
    <dbReference type="NCBI Taxonomy" id="1892770"/>
    <lineage>
        <taxon>Eukaryota</taxon>
        <taxon>Fungi</taxon>
        <taxon>Dikarya</taxon>
        <taxon>Ascomycota</taxon>
        <taxon>Pezizomycotina</taxon>
        <taxon>Dothideomycetes</taxon>
        <taxon>Pleosporomycetidae</taxon>
        <taxon>Pleosporales</taxon>
        <taxon>Massarineae</taxon>
        <taxon>Didymosphaeriaceae</taxon>
        <taxon>Pseudopithomyces</taxon>
    </lineage>
</organism>
<evidence type="ECO:0000256" key="7">
    <source>
        <dbReference type="RuleBase" id="RU000461"/>
    </source>
</evidence>
<name>A0AAN6LW65_9PLEO</name>
<dbReference type="AlphaFoldDB" id="A0AAN6LW65"/>
<evidence type="ECO:0000256" key="5">
    <source>
        <dbReference type="ARBA" id="ARBA00023004"/>
    </source>
</evidence>
<dbReference type="EMBL" id="WVTA01000007">
    <property type="protein sequence ID" value="KAK3208271.1"/>
    <property type="molecule type" value="Genomic_DNA"/>
</dbReference>
<dbReference type="PROSITE" id="PS00086">
    <property type="entry name" value="CYTOCHROME_P450"/>
    <property type="match status" value="1"/>
</dbReference>
<sequence>MALQQGVPILPSWLKPSIVPIAFFIAIALRLLYTAATSPTRDLPGPWYSRFTHLRLKRAVMSGQRSFYIHSLHQQYGPIVRISPNEVAISDIDAFREIHKIGTKYLKSEWYQRLANFPKAGIFTMIDPREHGPRRKLLSRSFSRSYLLEHWESTVREKVELCVSKIKKDATNDVADVYHWWMLLASDVTAHLAFGESFNMLQTGQANQFMRVLKMLTISAGIMVELPILRIFRFVPIPKVQEIFNCNEYIFRGANRAVELARSRSGEKNVFAKVIEDCEKEGEGTIDDMDVMIEASNVIIAGTDTTGVTLTYLTWAVLQRPELQKALEKEVAQLPSNFTENDLLDLPLMNAVIEETHRLYGAAPSSLPRVVPQGGSQLGGYYIPQGTTVSTQAYTMHRDAKIWSDPLTFNPYRWIPTKDGGVAEALTPDAKTAFHPFGVGARSCVGIHLAKMELRYATAFFFRECKGMKLGARTTPDTMEFENFFLITPKGHRCEITLNKEKMLEK</sequence>
<dbReference type="GO" id="GO:0016705">
    <property type="term" value="F:oxidoreductase activity, acting on paired donors, with incorporation or reduction of molecular oxygen"/>
    <property type="evidence" value="ECO:0007669"/>
    <property type="project" value="InterPro"/>
</dbReference>
<dbReference type="InterPro" id="IPR050121">
    <property type="entry name" value="Cytochrome_P450_monoxygenase"/>
</dbReference>
<evidence type="ECO:0000256" key="6">
    <source>
        <dbReference type="PIRSR" id="PIRSR602401-1"/>
    </source>
</evidence>
<dbReference type="GO" id="GO:0020037">
    <property type="term" value="F:heme binding"/>
    <property type="evidence" value="ECO:0007669"/>
    <property type="project" value="InterPro"/>
</dbReference>
<keyword evidence="6 7" id="KW-0349">Heme</keyword>
<evidence type="ECO:0000313" key="9">
    <source>
        <dbReference type="Proteomes" id="UP001280581"/>
    </source>
</evidence>
<dbReference type="PANTHER" id="PTHR24305:SF96">
    <property type="entry name" value="CYTOCHROME P450 MONOOXYGENASE STCB-RELATED"/>
    <property type="match status" value="1"/>
</dbReference>
<dbReference type="GO" id="GO:0004497">
    <property type="term" value="F:monooxygenase activity"/>
    <property type="evidence" value="ECO:0007669"/>
    <property type="project" value="UniProtKB-KW"/>
</dbReference>
<evidence type="ECO:0000313" key="8">
    <source>
        <dbReference type="EMBL" id="KAK3208271.1"/>
    </source>
</evidence>
<evidence type="ECO:0008006" key="10">
    <source>
        <dbReference type="Google" id="ProtNLM"/>
    </source>
</evidence>
<dbReference type="InterPro" id="IPR002401">
    <property type="entry name" value="Cyt_P450_E_grp-I"/>
</dbReference>
<dbReference type="PANTHER" id="PTHR24305">
    <property type="entry name" value="CYTOCHROME P450"/>
    <property type="match status" value="1"/>
</dbReference>
<dbReference type="SUPFAM" id="SSF48264">
    <property type="entry name" value="Cytochrome P450"/>
    <property type="match status" value="1"/>
</dbReference>
<keyword evidence="9" id="KW-1185">Reference proteome</keyword>
<comment type="cofactor">
    <cofactor evidence="1 6">
        <name>heme</name>
        <dbReference type="ChEBI" id="CHEBI:30413"/>
    </cofactor>
</comment>
<dbReference type="PRINTS" id="PR00385">
    <property type="entry name" value="P450"/>
</dbReference>
<evidence type="ECO:0000256" key="2">
    <source>
        <dbReference type="ARBA" id="ARBA00010617"/>
    </source>
</evidence>
<comment type="caution">
    <text evidence="8">The sequence shown here is derived from an EMBL/GenBank/DDBJ whole genome shotgun (WGS) entry which is preliminary data.</text>
</comment>
<keyword evidence="3 6" id="KW-0479">Metal-binding</keyword>
<feature type="binding site" description="axial binding residue" evidence="6">
    <location>
        <position position="444"/>
    </location>
    <ligand>
        <name>heme</name>
        <dbReference type="ChEBI" id="CHEBI:30413"/>
    </ligand>
    <ligandPart>
        <name>Fe</name>
        <dbReference type="ChEBI" id="CHEBI:18248"/>
    </ligandPart>
</feature>
<keyword evidence="5 6" id="KW-0408">Iron</keyword>
<proteinExistence type="inferred from homology"/>
<evidence type="ECO:0000256" key="3">
    <source>
        <dbReference type="ARBA" id="ARBA00022723"/>
    </source>
</evidence>
<evidence type="ECO:0000256" key="4">
    <source>
        <dbReference type="ARBA" id="ARBA00023002"/>
    </source>
</evidence>
<protein>
    <recommendedName>
        <fullName evidence="10">Cytochrome P450</fullName>
    </recommendedName>
</protein>
<evidence type="ECO:0000256" key="1">
    <source>
        <dbReference type="ARBA" id="ARBA00001971"/>
    </source>
</evidence>
<dbReference type="PRINTS" id="PR00463">
    <property type="entry name" value="EP450I"/>
</dbReference>
<keyword evidence="7" id="KW-0503">Monooxygenase</keyword>
<dbReference type="Proteomes" id="UP001280581">
    <property type="component" value="Unassembled WGS sequence"/>
</dbReference>
<accession>A0AAN6LW65</accession>
<dbReference type="InterPro" id="IPR036396">
    <property type="entry name" value="Cyt_P450_sf"/>
</dbReference>
<comment type="similarity">
    <text evidence="2 7">Belongs to the cytochrome P450 family.</text>
</comment>
<keyword evidence="4 7" id="KW-0560">Oxidoreductase</keyword>
<gene>
    <name evidence="8" type="ORF">GRF29_77g178015</name>
</gene>
<dbReference type="GO" id="GO:0005506">
    <property type="term" value="F:iron ion binding"/>
    <property type="evidence" value="ECO:0007669"/>
    <property type="project" value="InterPro"/>
</dbReference>
<dbReference type="InterPro" id="IPR017972">
    <property type="entry name" value="Cyt_P450_CS"/>
</dbReference>
<dbReference type="Gene3D" id="1.10.630.10">
    <property type="entry name" value="Cytochrome P450"/>
    <property type="match status" value="1"/>
</dbReference>
<dbReference type="Pfam" id="PF00067">
    <property type="entry name" value="p450"/>
    <property type="match status" value="1"/>
</dbReference>
<reference evidence="8 9" key="1">
    <citation type="submission" date="2021-02" db="EMBL/GenBank/DDBJ databases">
        <title>Genome assembly of Pseudopithomyces chartarum.</title>
        <authorList>
            <person name="Jauregui R."/>
            <person name="Singh J."/>
            <person name="Voisey C."/>
        </authorList>
    </citation>
    <scope>NUCLEOTIDE SEQUENCE [LARGE SCALE GENOMIC DNA]</scope>
    <source>
        <strain evidence="8 9">AGR01</strain>
    </source>
</reference>
<dbReference type="FunFam" id="1.10.630.10:FF:000093">
    <property type="entry name" value="Cytochrome P450 monooxygenase"/>
    <property type="match status" value="1"/>
</dbReference>